<dbReference type="AlphaFoldDB" id="A0A7K7RK92"/>
<feature type="non-terminal residue" evidence="2">
    <location>
        <position position="1"/>
    </location>
</feature>
<sequence length="131" mass="13814">VFPKHSGCLQLECYTRTVGSHRGADIVLQSAGGADRRAALGFSISDSSFTLQDFSCPQGTFVSRCQVRVRPGHILSSGSVLLGGAWGCPGKGGWVLLPRERFPGWGSPGKGAQQSWVGAAAQGRLQEQELA</sequence>
<evidence type="ECO:0000313" key="2">
    <source>
        <dbReference type="EMBL" id="NWZ92497.1"/>
    </source>
</evidence>
<feature type="domain" description="FHA" evidence="1">
    <location>
        <begin position="17"/>
        <end position="81"/>
    </location>
</feature>
<evidence type="ECO:0000259" key="1">
    <source>
        <dbReference type="Pfam" id="PF00498"/>
    </source>
</evidence>
<dbReference type="EMBL" id="VZSU01000506">
    <property type="protein sequence ID" value="NWZ92497.1"/>
    <property type="molecule type" value="Genomic_DNA"/>
</dbReference>
<proteinExistence type="predicted"/>
<accession>A0A7K7RK92</accession>
<dbReference type="Proteomes" id="UP000549091">
    <property type="component" value="Unassembled WGS sequence"/>
</dbReference>
<protein>
    <submittedName>
        <fullName evidence="2">FHAD1 protein</fullName>
    </submittedName>
</protein>
<gene>
    <name evidence="2" type="primary">Fhad1_0</name>
    <name evidence="2" type="ORF">NESACU_R16693</name>
</gene>
<reference evidence="2 3" key="1">
    <citation type="submission" date="2019-09" db="EMBL/GenBank/DDBJ databases">
        <title>Bird 10,000 Genomes (B10K) Project - Family phase.</title>
        <authorList>
            <person name="Zhang G."/>
        </authorList>
    </citation>
    <scope>NUCLEOTIDE SEQUENCE [LARGE SCALE GENOMIC DNA]</scope>
    <source>
        <strain evidence="2">OUT-0053</strain>
        <tissue evidence="2">Muscle</tissue>
    </source>
</reference>
<name>A0A7K7RK92_9PASS</name>
<dbReference type="Pfam" id="PF00498">
    <property type="entry name" value="FHA"/>
    <property type="match status" value="1"/>
</dbReference>
<dbReference type="InterPro" id="IPR000253">
    <property type="entry name" value="FHA_dom"/>
</dbReference>
<keyword evidence="3" id="KW-1185">Reference proteome</keyword>
<feature type="non-terminal residue" evidence="2">
    <location>
        <position position="131"/>
    </location>
</feature>
<organism evidence="2 3">
    <name type="scientific">Nesospiza acunhae</name>
    <dbReference type="NCBI Taxonomy" id="381881"/>
    <lineage>
        <taxon>Eukaryota</taxon>
        <taxon>Metazoa</taxon>
        <taxon>Chordata</taxon>
        <taxon>Craniata</taxon>
        <taxon>Vertebrata</taxon>
        <taxon>Euteleostomi</taxon>
        <taxon>Archelosauria</taxon>
        <taxon>Archosauria</taxon>
        <taxon>Dinosauria</taxon>
        <taxon>Saurischia</taxon>
        <taxon>Theropoda</taxon>
        <taxon>Coelurosauria</taxon>
        <taxon>Aves</taxon>
        <taxon>Neognathae</taxon>
        <taxon>Neoaves</taxon>
        <taxon>Telluraves</taxon>
        <taxon>Australaves</taxon>
        <taxon>Passeriformes</taxon>
        <taxon>Thraupidae</taxon>
        <taxon>Nesospiza</taxon>
    </lineage>
</organism>
<evidence type="ECO:0000313" key="3">
    <source>
        <dbReference type="Proteomes" id="UP000549091"/>
    </source>
</evidence>
<comment type="caution">
    <text evidence="2">The sequence shown here is derived from an EMBL/GenBank/DDBJ whole genome shotgun (WGS) entry which is preliminary data.</text>
</comment>